<sequence>MSTTTNNPAQAENTDTVELQNIQPGLFLNGKNYLKWSHFVQTFLKGKGKLNHLIGKDVTKSTDSTFGAWDEADVVVMSWQWNSMVPEVSDAYMFMRTAKDVWDSCKQNYYEVGDAAQIYEIKMKIATTKQGDRFVSEYAQTVESLAEVRPL</sequence>
<evidence type="ECO:0000313" key="1">
    <source>
        <dbReference type="EMBL" id="RZB80955.1"/>
    </source>
</evidence>
<evidence type="ECO:0008006" key="3">
    <source>
        <dbReference type="Google" id="ProtNLM"/>
    </source>
</evidence>
<proteinExistence type="predicted"/>
<gene>
    <name evidence="1" type="ORF">D0Y65_030623</name>
</gene>
<evidence type="ECO:0000313" key="2">
    <source>
        <dbReference type="Proteomes" id="UP000289340"/>
    </source>
</evidence>
<comment type="caution">
    <text evidence="1">The sequence shown here is derived from an EMBL/GenBank/DDBJ whole genome shotgun (WGS) entry which is preliminary data.</text>
</comment>
<dbReference type="AlphaFoldDB" id="A0A445I4F3"/>
<name>A0A445I4F3_GLYSO</name>
<dbReference type="EMBL" id="QZWG01000011">
    <property type="protein sequence ID" value="RZB80955.1"/>
    <property type="molecule type" value="Genomic_DNA"/>
</dbReference>
<accession>A0A445I4F3</accession>
<dbReference type="Proteomes" id="UP000289340">
    <property type="component" value="Chromosome 11"/>
</dbReference>
<dbReference type="PANTHER" id="PTHR37610">
    <property type="entry name" value="CCHC-TYPE DOMAIN-CONTAINING PROTEIN"/>
    <property type="match status" value="1"/>
</dbReference>
<protein>
    <recommendedName>
        <fullName evidence="3">Retrotransposon Copia-like N-terminal domain-containing protein</fullName>
    </recommendedName>
</protein>
<dbReference type="PANTHER" id="PTHR37610:SF92">
    <property type="entry name" value="RETROTRANSPOSON COPIA-LIKE N-TERMINAL DOMAIN-CONTAINING PROTEIN"/>
    <property type="match status" value="1"/>
</dbReference>
<reference evidence="1 2" key="1">
    <citation type="submission" date="2018-09" db="EMBL/GenBank/DDBJ databases">
        <title>A high-quality reference genome of wild soybean provides a powerful tool to mine soybean genomes.</title>
        <authorList>
            <person name="Xie M."/>
            <person name="Chung C.Y.L."/>
            <person name="Li M.-W."/>
            <person name="Wong F.-L."/>
            <person name="Chan T.-F."/>
            <person name="Lam H.-M."/>
        </authorList>
    </citation>
    <scope>NUCLEOTIDE SEQUENCE [LARGE SCALE GENOMIC DNA]</scope>
    <source>
        <strain evidence="2">cv. W05</strain>
        <tissue evidence="1">Hypocotyl of etiolated seedlings</tissue>
    </source>
</reference>
<keyword evidence="2" id="KW-1185">Reference proteome</keyword>
<organism evidence="1 2">
    <name type="scientific">Glycine soja</name>
    <name type="common">Wild soybean</name>
    <dbReference type="NCBI Taxonomy" id="3848"/>
    <lineage>
        <taxon>Eukaryota</taxon>
        <taxon>Viridiplantae</taxon>
        <taxon>Streptophyta</taxon>
        <taxon>Embryophyta</taxon>
        <taxon>Tracheophyta</taxon>
        <taxon>Spermatophyta</taxon>
        <taxon>Magnoliopsida</taxon>
        <taxon>eudicotyledons</taxon>
        <taxon>Gunneridae</taxon>
        <taxon>Pentapetalae</taxon>
        <taxon>rosids</taxon>
        <taxon>fabids</taxon>
        <taxon>Fabales</taxon>
        <taxon>Fabaceae</taxon>
        <taxon>Papilionoideae</taxon>
        <taxon>50 kb inversion clade</taxon>
        <taxon>NPAAA clade</taxon>
        <taxon>indigoferoid/millettioid clade</taxon>
        <taxon>Phaseoleae</taxon>
        <taxon>Glycine</taxon>
        <taxon>Glycine subgen. Soja</taxon>
    </lineage>
</organism>